<feature type="region of interest" description="Disordered" evidence="8">
    <location>
        <begin position="435"/>
        <end position="459"/>
    </location>
</feature>
<feature type="region of interest" description="Disordered" evidence="8">
    <location>
        <begin position="366"/>
        <end position="389"/>
    </location>
</feature>
<evidence type="ECO:0000256" key="1">
    <source>
        <dbReference type="ARBA" id="ARBA00004194"/>
    </source>
</evidence>
<dbReference type="GO" id="GO:0007030">
    <property type="term" value="P:Golgi organization"/>
    <property type="evidence" value="ECO:0007669"/>
    <property type="project" value="InterPro"/>
</dbReference>
<evidence type="ECO:0000256" key="6">
    <source>
        <dbReference type="ARBA" id="ARBA00023136"/>
    </source>
</evidence>
<evidence type="ECO:0000256" key="2">
    <source>
        <dbReference type="ARBA" id="ARBA00022692"/>
    </source>
</evidence>
<dbReference type="InParanoid" id="A0A1E7EWP1"/>
<dbReference type="PANTHER" id="PTHR13815:SF7">
    <property type="entry name" value="GOLGIN SUBFAMILY A MEMBER 5"/>
    <property type="match status" value="1"/>
</dbReference>
<proteinExistence type="predicted"/>
<keyword evidence="4" id="KW-0333">Golgi apparatus</keyword>
<dbReference type="Proteomes" id="UP000095751">
    <property type="component" value="Unassembled WGS sequence"/>
</dbReference>
<feature type="compositionally biased region" description="Low complexity" evidence="8">
    <location>
        <begin position="12"/>
        <end position="21"/>
    </location>
</feature>
<keyword evidence="11" id="KW-1185">Reference proteome</keyword>
<accession>A0A1E7EWP1</accession>
<evidence type="ECO:0000256" key="5">
    <source>
        <dbReference type="ARBA" id="ARBA00023054"/>
    </source>
</evidence>
<dbReference type="PANTHER" id="PTHR13815">
    <property type="entry name" value="GOLGIN-84"/>
    <property type="match status" value="1"/>
</dbReference>
<sequence length="561" mass="63944">MNSSTNVIGIIQQQQQQQQQQDELKLQKHQQQLQQVSSSKNRTIQSLQSQLSKAQDEISEGKTQNQHLSQRVTNFDEKLRSSEQEIEAQAEELRRAGEEIEKVRTVSKEEREDLLDDHDEELEEVQREHQLELDKTRQEYERTIADWTDRFESEESLRQQQGGDSVKELRDVNQREKDALKQIADLTAEKTVLQTKLDLVVSHETELQQQVESSLESTDAVTARETRARDELDKAAAIHAKQMAQRQRRETELEQTILELGSALTLAKQQQQLSTSDSRKTHHQQEQTNGLVYKEQFEQVAEELETVRVKLTMETQRREALQQELNEVSNERKEEVTLTQARQHQHDRKVADLESTIHRLQASVRAIQSGQRSSNGNSDDSIAIDDDENNNEISKLSEKLLRHQGHAENAKSEILTLKGRLQAANNRAEEAEKYAYSQNSMSGRTGNNTTFSTRKRVKGGSRGVRSIRSALPCFGPGRGSTGDGGAMNQVALTVDAIDSWMVDTGSFMRHEPFARLGLLLYLITLHLWSFALVIFHTTEVTHGDFGSMDSNPTHWREHVGA</sequence>
<keyword evidence="5 7" id="KW-0175">Coiled coil</keyword>
<feature type="compositionally biased region" description="Polar residues" evidence="8">
    <location>
        <begin position="436"/>
        <end position="452"/>
    </location>
</feature>
<dbReference type="GO" id="GO:0000301">
    <property type="term" value="P:retrograde transport, vesicle recycling within Golgi"/>
    <property type="evidence" value="ECO:0007669"/>
    <property type="project" value="TreeGrafter"/>
</dbReference>
<gene>
    <name evidence="10" type="ORF">FRACYDRAFT_194415</name>
</gene>
<comment type="subcellular location">
    <subcellularLocation>
        <location evidence="1">Golgi apparatus membrane</location>
        <topology evidence="1">Single-pass membrane protein</topology>
    </subcellularLocation>
</comment>
<feature type="coiled-coil region" evidence="7">
    <location>
        <begin position="294"/>
        <end position="338"/>
    </location>
</feature>
<dbReference type="GO" id="GO:0031985">
    <property type="term" value="C:Golgi cisterna"/>
    <property type="evidence" value="ECO:0007669"/>
    <property type="project" value="TreeGrafter"/>
</dbReference>
<dbReference type="GO" id="GO:0000139">
    <property type="term" value="C:Golgi membrane"/>
    <property type="evidence" value="ECO:0007669"/>
    <property type="project" value="UniProtKB-SubCell"/>
</dbReference>
<dbReference type="OrthoDB" id="248903at2759"/>
<evidence type="ECO:0000256" key="8">
    <source>
        <dbReference type="SAM" id="MobiDB-lite"/>
    </source>
</evidence>
<evidence type="ECO:0000256" key="7">
    <source>
        <dbReference type="SAM" id="Coils"/>
    </source>
</evidence>
<reference evidence="10 11" key="1">
    <citation type="submission" date="2016-09" db="EMBL/GenBank/DDBJ databases">
        <title>Extensive genetic diversity and differential bi-allelic expression allows diatom success in the polar Southern Ocean.</title>
        <authorList>
            <consortium name="DOE Joint Genome Institute"/>
            <person name="Mock T."/>
            <person name="Otillar R.P."/>
            <person name="Strauss J."/>
            <person name="Dupont C."/>
            <person name="Frickenhaus S."/>
            <person name="Maumus F."/>
            <person name="Mcmullan M."/>
            <person name="Sanges R."/>
            <person name="Schmutz J."/>
            <person name="Toseland A."/>
            <person name="Valas R."/>
            <person name="Veluchamy A."/>
            <person name="Ward B.J."/>
            <person name="Allen A."/>
            <person name="Barry K."/>
            <person name="Falciatore A."/>
            <person name="Ferrante M."/>
            <person name="Fortunato A.E."/>
            <person name="Gloeckner G."/>
            <person name="Gruber A."/>
            <person name="Hipkin R."/>
            <person name="Janech M."/>
            <person name="Kroth P."/>
            <person name="Leese F."/>
            <person name="Lindquist E."/>
            <person name="Lyon B.R."/>
            <person name="Martin J."/>
            <person name="Mayer C."/>
            <person name="Parker M."/>
            <person name="Quesneville H."/>
            <person name="Raymond J."/>
            <person name="Uhlig C."/>
            <person name="Valentin K.U."/>
            <person name="Worden A.Z."/>
            <person name="Armbrust E.V."/>
            <person name="Bowler C."/>
            <person name="Green B."/>
            <person name="Moulton V."/>
            <person name="Van Oosterhout C."/>
            <person name="Grigoriev I."/>
        </authorList>
    </citation>
    <scope>NUCLEOTIDE SEQUENCE [LARGE SCALE GENOMIC DNA]</scope>
    <source>
        <strain evidence="10 11">CCMP1102</strain>
    </source>
</reference>
<feature type="region of interest" description="Disordered" evidence="8">
    <location>
        <begin position="1"/>
        <end position="93"/>
    </location>
</feature>
<keyword evidence="3 9" id="KW-1133">Transmembrane helix</keyword>
<keyword evidence="2 9" id="KW-0812">Transmembrane</keyword>
<dbReference type="Pfam" id="PF09787">
    <property type="entry name" value="Golgin_A5"/>
    <property type="match status" value="1"/>
</dbReference>
<feature type="compositionally biased region" description="Polar residues" evidence="8">
    <location>
        <begin position="36"/>
        <end position="53"/>
    </location>
</feature>
<dbReference type="InterPro" id="IPR019177">
    <property type="entry name" value="Golgin_subfamily_A_member_5"/>
</dbReference>
<evidence type="ECO:0000256" key="9">
    <source>
        <dbReference type="SAM" id="Phobius"/>
    </source>
</evidence>
<feature type="coiled-coil region" evidence="7">
    <location>
        <begin position="393"/>
        <end position="434"/>
    </location>
</feature>
<feature type="compositionally biased region" description="Polar residues" evidence="8">
    <location>
        <begin position="61"/>
        <end position="73"/>
    </location>
</feature>
<evidence type="ECO:0000313" key="11">
    <source>
        <dbReference type="Proteomes" id="UP000095751"/>
    </source>
</evidence>
<feature type="compositionally biased region" description="Basic and acidic residues" evidence="8">
    <location>
        <begin position="74"/>
        <end position="83"/>
    </location>
</feature>
<feature type="transmembrane region" description="Helical" evidence="9">
    <location>
        <begin position="518"/>
        <end position="538"/>
    </location>
</feature>
<evidence type="ECO:0000313" key="10">
    <source>
        <dbReference type="EMBL" id="OEU10215.1"/>
    </source>
</evidence>
<dbReference type="KEGG" id="fcy:FRACYDRAFT_194415"/>
<evidence type="ECO:0000256" key="4">
    <source>
        <dbReference type="ARBA" id="ARBA00023034"/>
    </source>
</evidence>
<keyword evidence="6 9" id="KW-0472">Membrane</keyword>
<evidence type="ECO:0000256" key="3">
    <source>
        <dbReference type="ARBA" id="ARBA00022989"/>
    </source>
</evidence>
<dbReference type="EMBL" id="KV784373">
    <property type="protein sequence ID" value="OEU10215.1"/>
    <property type="molecule type" value="Genomic_DNA"/>
</dbReference>
<protein>
    <submittedName>
        <fullName evidence="10">Uncharacterized protein</fullName>
    </submittedName>
</protein>
<organism evidence="10 11">
    <name type="scientific">Fragilariopsis cylindrus CCMP1102</name>
    <dbReference type="NCBI Taxonomy" id="635003"/>
    <lineage>
        <taxon>Eukaryota</taxon>
        <taxon>Sar</taxon>
        <taxon>Stramenopiles</taxon>
        <taxon>Ochrophyta</taxon>
        <taxon>Bacillariophyta</taxon>
        <taxon>Bacillariophyceae</taxon>
        <taxon>Bacillariophycidae</taxon>
        <taxon>Bacillariales</taxon>
        <taxon>Bacillariaceae</taxon>
        <taxon>Fragilariopsis</taxon>
    </lineage>
</organism>
<dbReference type="AlphaFoldDB" id="A0A1E7EWP1"/>
<name>A0A1E7EWP1_9STRA</name>
<feature type="compositionally biased region" description="Polar residues" evidence="8">
    <location>
        <begin position="366"/>
        <end position="380"/>
    </location>
</feature>